<dbReference type="SUPFAM" id="SSF53335">
    <property type="entry name" value="S-adenosyl-L-methionine-dependent methyltransferases"/>
    <property type="match status" value="1"/>
</dbReference>
<dbReference type="InterPro" id="IPR029063">
    <property type="entry name" value="SAM-dependent_MTases_sf"/>
</dbReference>
<evidence type="ECO:0000256" key="6">
    <source>
        <dbReference type="PROSITE-ProRule" id="PRU01023"/>
    </source>
</evidence>
<evidence type="ECO:0000256" key="1">
    <source>
        <dbReference type="ARBA" id="ARBA00022603"/>
    </source>
</evidence>
<dbReference type="PROSITE" id="PS51686">
    <property type="entry name" value="SAM_MT_RSMB_NOP"/>
    <property type="match status" value="1"/>
</dbReference>
<dbReference type="GO" id="GO:0003723">
    <property type="term" value="F:RNA binding"/>
    <property type="evidence" value="ECO:0007669"/>
    <property type="project" value="UniProtKB-UniRule"/>
</dbReference>
<dbReference type="Pfam" id="PF21153">
    <property type="entry name" value="NSUN5_N"/>
    <property type="match status" value="1"/>
</dbReference>
<evidence type="ECO:0000313" key="10">
    <source>
        <dbReference type="Proteomes" id="UP000822688"/>
    </source>
</evidence>
<dbReference type="CDD" id="cd02440">
    <property type="entry name" value="AdoMet_MTases"/>
    <property type="match status" value="1"/>
</dbReference>
<dbReference type="Proteomes" id="UP000822688">
    <property type="component" value="Chromosome 9"/>
</dbReference>
<dbReference type="InterPro" id="IPR049560">
    <property type="entry name" value="MeTrfase_RsmB-F_NOP2_cat"/>
</dbReference>
<sequence length="494" mass="53874">MGKQALGKESSDTASGMRPQLLGKVRRQAAKVVGTLLKGDADRRASASIKSLIYAPSVVAKKATLALTCQTLKYLPVIKEVIGFTDLLSGKKKMPVELLYVLVCDLLFGQDVADTGDAERQVLTRKSALRAALARLLVKRNVSNAEGLLPPEVQNSGPAVPRYVRVNTLKMSTRKAITILRESIKDVEIDDLIQDLLVLPAGTDLHKHPLVLNGSIVLQGKASCMPAQALAPDCDWEVLDACAAPGNKTVHLAALMAGRGKVIACEINEKRAQRLQENVRLTGASNVTVRQQDFLTIDPTLPEFAKVRGILLDPSCSGSGTTVQRLDHLLPSAGADKNDDQEQERIEQLAKFQQTALLHALSFPSLEKVVYSTCSTHQRENEDVVMAVLPDAKAKGFELACPYPSWPHRGLPVFEGADLLLRTDAARDNMDGFFVALFVRKSSISTSIKPSDVLKSLATEGTIIDQDAKSSLQRRRKLKRQRKKEQQAINAKIN</sequence>
<keyword evidence="3 6" id="KW-0949">S-adenosyl-L-methionine</keyword>
<feature type="binding site" evidence="6">
    <location>
        <position position="313"/>
    </location>
    <ligand>
        <name>S-adenosyl-L-methionine</name>
        <dbReference type="ChEBI" id="CHEBI:59789"/>
    </ligand>
</feature>
<feature type="binding site" evidence="6">
    <location>
        <position position="266"/>
    </location>
    <ligand>
        <name>S-adenosyl-L-methionine</name>
        <dbReference type="ChEBI" id="CHEBI:59789"/>
    </ligand>
</feature>
<dbReference type="InterPro" id="IPR023267">
    <property type="entry name" value="RCMT"/>
</dbReference>
<evidence type="ECO:0000259" key="8">
    <source>
        <dbReference type="PROSITE" id="PS51686"/>
    </source>
</evidence>
<evidence type="ECO:0000256" key="4">
    <source>
        <dbReference type="ARBA" id="ARBA00022884"/>
    </source>
</evidence>
<feature type="active site" description="Nucleophile" evidence="6">
    <location>
        <position position="374"/>
    </location>
</feature>
<accession>A0A8T0GWI7</accession>
<name>A0A8T0GWI7_CERPU</name>
<reference evidence="9" key="1">
    <citation type="submission" date="2020-06" db="EMBL/GenBank/DDBJ databases">
        <title>WGS assembly of Ceratodon purpureus strain R40.</title>
        <authorList>
            <person name="Carey S.B."/>
            <person name="Jenkins J."/>
            <person name="Shu S."/>
            <person name="Lovell J.T."/>
            <person name="Sreedasyam A."/>
            <person name="Maumus F."/>
            <person name="Tiley G.P."/>
            <person name="Fernandez-Pozo N."/>
            <person name="Barry K."/>
            <person name="Chen C."/>
            <person name="Wang M."/>
            <person name="Lipzen A."/>
            <person name="Daum C."/>
            <person name="Saski C.A."/>
            <person name="Payton A.C."/>
            <person name="Mcbreen J.C."/>
            <person name="Conrad R.E."/>
            <person name="Kollar L.M."/>
            <person name="Olsson S."/>
            <person name="Huttunen S."/>
            <person name="Landis J.B."/>
            <person name="Wickett N.J."/>
            <person name="Johnson M.G."/>
            <person name="Rensing S.A."/>
            <person name="Grimwood J."/>
            <person name="Schmutz J."/>
            <person name="Mcdaniel S.F."/>
        </authorList>
    </citation>
    <scope>NUCLEOTIDE SEQUENCE</scope>
    <source>
        <strain evidence="9">R40</strain>
    </source>
</reference>
<dbReference type="GO" id="GO:0008173">
    <property type="term" value="F:RNA methyltransferase activity"/>
    <property type="evidence" value="ECO:0007669"/>
    <property type="project" value="InterPro"/>
</dbReference>
<dbReference type="PRINTS" id="PR02008">
    <property type="entry name" value="RCMTFAMILY"/>
</dbReference>
<feature type="domain" description="SAM-dependent MTase RsmB/NOP-type" evidence="8">
    <location>
        <begin position="152"/>
        <end position="441"/>
    </location>
</feature>
<dbReference type="Pfam" id="PF21148">
    <property type="entry name" value="NSUN5_fdxn-like"/>
    <property type="match status" value="1"/>
</dbReference>
<feature type="binding site" evidence="6">
    <location>
        <begin position="242"/>
        <end position="248"/>
    </location>
    <ligand>
        <name>S-adenosyl-L-methionine</name>
        <dbReference type="ChEBI" id="CHEBI:59789"/>
    </ligand>
</feature>
<protein>
    <recommendedName>
        <fullName evidence="8">SAM-dependent MTase RsmB/NOP-type domain-containing protein</fullName>
    </recommendedName>
</protein>
<dbReference type="GO" id="GO:0005730">
    <property type="term" value="C:nucleolus"/>
    <property type="evidence" value="ECO:0007669"/>
    <property type="project" value="TreeGrafter"/>
</dbReference>
<keyword evidence="1 6" id="KW-0489">Methyltransferase</keyword>
<feature type="binding site" evidence="6">
    <location>
        <position position="293"/>
    </location>
    <ligand>
        <name>S-adenosyl-L-methionine</name>
        <dbReference type="ChEBI" id="CHEBI:59789"/>
    </ligand>
</feature>
<dbReference type="Pfam" id="PF01189">
    <property type="entry name" value="Methyltr_RsmB-F"/>
    <property type="match status" value="1"/>
</dbReference>
<proteinExistence type="inferred from homology"/>
<dbReference type="PANTHER" id="PTHR22807">
    <property type="entry name" value="NOP2 YEAST -RELATED NOL1/NOP2/FMU SUN DOMAIN-CONTAINING"/>
    <property type="match status" value="1"/>
</dbReference>
<dbReference type="EMBL" id="CM026430">
    <property type="protein sequence ID" value="KAG0562494.1"/>
    <property type="molecule type" value="Genomic_DNA"/>
</dbReference>
<comment type="similarity">
    <text evidence="6">Belongs to the class I-like SAM-binding methyltransferase superfamily. RsmB/NOP family.</text>
</comment>
<evidence type="ECO:0000256" key="5">
    <source>
        <dbReference type="ARBA" id="ARBA00053002"/>
    </source>
</evidence>
<dbReference type="PANTHER" id="PTHR22807:SF4">
    <property type="entry name" value="28S RRNA (CYTOSINE-C(5))-METHYLTRANSFERASE"/>
    <property type="match status" value="1"/>
</dbReference>
<dbReference type="AlphaFoldDB" id="A0A8T0GWI7"/>
<feature type="compositionally biased region" description="Basic residues" evidence="7">
    <location>
        <begin position="472"/>
        <end position="483"/>
    </location>
</feature>
<evidence type="ECO:0000313" key="9">
    <source>
        <dbReference type="EMBL" id="KAG0562494.1"/>
    </source>
</evidence>
<dbReference type="FunFam" id="3.40.50.150:FF:000164">
    <property type="entry name" value="Methyltransferase NSUN5, putative"/>
    <property type="match status" value="1"/>
</dbReference>
<comment type="catalytic activity">
    <reaction evidence="5">
        <text>a cytidine in 25S rRNA + S-adenosyl-L-methionine = a 5-methylcytidine in 25S rRNA + S-adenosyl-L-homocysteine + H(+)</text>
        <dbReference type="Rhea" id="RHEA:47780"/>
        <dbReference type="Rhea" id="RHEA-COMP:11911"/>
        <dbReference type="Rhea" id="RHEA-COMP:11912"/>
        <dbReference type="ChEBI" id="CHEBI:15378"/>
        <dbReference type="ChEBI" id="CHEBI:57856"/>
        <dbReference type="ChEBI" id="CHEBI:59789"/>
        <dbReference type="ChEBI" id="CHEBI:74483"/>
        <dbReference type="ChEBI" id="CHEBI:82748"/>
    </reaction>
</comment>
<keyword evidence="4 6" id="KW-0694">RNA-binding</keyword>
<evidence type="ECO:0000256" key="7">
    <source>
        <dbReference type="SAM" id="MobiDB-lite"/>
    </source>
</evidence>
<dbReference type="Gene3D" id="3.30.70.1170">
    <property type="entry name" value="Sun protein, domain 3"/>
    <property type="match status" value="1"/>
</dbReference>
<comment type="caution">
    <text evidence="9">The sequence shown here is derived from an EMBL/GenBank/DDBJ whole genome shotgun (WGS) entry which is preliminary data.</text>
</comment>
<gene>
    <name evidence="9" type="ORF">KC19_9G151000</name>
</gene>
<feature type="region of interest" description="Disordered" evidence="7">
    <location>
        <begin position="471"/>
        <end position="494"/>
    </location>
</feature>
<dbReference type="GO" id="GO:0070475">
    <property type="term" value="P:rRNA base methylation"/>
    <property type="evidence" value="ECO:0007669"/>
    <property type="project" value="TreeGrafter"/>
</dbReference>
<dbReference type="InterPro" id="IPR001678">
    <property type="entry name" value="MeTrfase_RsmB-F_NOP2_dom"/>
</dbReference>
<organism evidence="9 10">
    <name type="scientific">Ceratodon purpureus</name>
    <name type="common">Fire moss</name>
    <name type="synonym">Dicranum purpureum</name>
    <dbReference type="NCBI Taxonomy" id="3225"/>
    <lineage>
        <taxon>Eukaryota</taxon>
        <taxon>Viridiplantae</taxon>
        <taxon>Streptophyta</taxon>
        <taxon>Embryophyta</taxon>
        <taxon>Bryophyta</taxon>
        <taxon>Bryophytina</taxon>
        <taxon>Bryopsida</taxon>
        <taxon>Dicranidae</taxon>
        <taxon>Pseudoditrichales</taxon>
        <taxon>Ditrichaceae</taxon>
        <taxon>Ceratodon</taxon>
    </lineage>
</organism>
<dbReference type="Gene3D" id="3.40.50.150">
    <property type="entry name" value="Vaccinia Virus protein VP39"/>
    <property type="match status" value="1"/>
</dbReference>
<dbReference type="InterPro" id="IPR049561">
    <property type="entry name" value="NSUN5_7_fdxn-like"/>
</dbReference>
<evidence type="ECO:0000256" key="2">
    <source>
        <dbReference type="ARBA" id="ARBA00022679"/>
    </source>
</evidence>
<dbReference type="InterPro" id="IPR048889">
    <property type="entry name" value="NSUN5_RCM1_N"/>
</dbReference>
<evidence type="ECO:0000256" key="3">
    <source>
        <dbReference type="ARBA" id="ARBA00022691"/>
    </source>
</evidence>
<keyword evidence="10" id="KW-1185">Reference proteome</keyword>
<keyword evidence="2 6" id="KW-0808">Transferase</keyword>